<feature type="signal peptide" evidence="1">
    <location>
        <begin position="1"/>
        <end position="19"/>
    </location>
</feature>
<name>A0A6S6SRD8_9BACT</name>
<proteinExistence type="predicted"/>
<organism evidence="2">
    <name type="scientific">uncultured Sulfurovum sp</name>
    <dbReference type="NCBI Taxonomy" id="269237"/>
    <lineage>
        <taxon>Bacteria</taxon>
        <taxon>Pseudomonadati</taxon>
        <taxon>Campylobacterota</taxon>
        <taxon>Epsilonproteobacteria</taxon>
        <taxon>Campylobacterales</taxon>
        <taxon>Sulfurovaceae</taxon>
        <taxon>Sulfurovum</taxon>
        <taxon>environmental samples</taxon>
    </lineage>
</organism>
<keyword evidence="1" id="KW-0732">Signal</keyword>
<evidence type="ECO:0000313" key="2">
    <source>
        <dbReference type="EMBL" id="CAA6807520.1"/>
    </source>
</evidence>
<gene>
    <name evidence="2" type="ORF">HELGO_WM14888</name>
</gene>
<sequence length="177" mass="19651">MKKLTLLLTPFIFILGLNAQEINQGSTFHQYSKPGAPIDMRYTTQKVDLNETSDVNISLSTTVTKGSVSVLITLDENLKSLKSFDNNLSFEIKPGVQDFLIDLQVKSEKQGLYYIRLLTKVHKEYGSKLRSFAVPVYIGQESAIKSKSISSSMKALGSGENISVSKAIETIQILKEK</sequence>
<feature type="chain" id="PRO_5028425080" evidence="1">
    <location>
        <begin position="20"/>
        <end position="177"/>
    </location>
</feature>
<reference evidence="2" key="1">
    <citation type="submission" date="2020-01" db="EMBL/GenBank/DDBJ databases">
        <authorList>
            <person name="Meier V. D."/>
            <person name="Meier V D."/>
        </authorList>
    </citation>
    <scope>NUCLEOTIDE SEQUENCE</scope>
    <source>
        <strain evidence="2">HLG_WM_MAG_03</strain>
    </source>
</reference>
<dbReference type="EMBL" id="CACVAR010000166">
    <property type="protein sequence ID" value="CAA6807520.1"/>
    <property type="molecule type" value="Genomic_DNA"/>
</dbReference>
<dbReference type="AlphaFoldDB" id="A0A6S6SRD8"/>
<protein>
    <submittedName>
        <fullName evidence="2">Uncharacterized protein</fullName>
    </submittedName>
</protein>
<accession>A0A6S6SRD8</accession>
<evidence type="ECO:0000256" key="1">
    <source>
        <dbReference type="SAM" id="SignalP"/>
    </source>
</evidence>